<accession>K9TNW6</accession>
<proteinExistence type="inferred from homology"/>
<dbReference type="Proteomes" id="UP000010367">
    <property type="component" value="Chromosome"/>
</dbReference>
<keyword evidence="3" id="KW-0233">DNA recombination</keyword>
<dbReference type="eggNOG" id="COG0582">
    <property type="taxonomic scope" value="Bacteria"/>
</dbReference>
<dbReference type="GO" id="GO:0015074">
    <property type="term" value="P:DNA integration"/>
    <property type="evidence" value="ECO:0007669"/>
    <property type="project" value="InterPro"/>
</dbReference>
<dbReference type="KEGG" id="oac:Oscil6304_4295"/>
<dbReference type="InterPro" id="IPR013762">
    <property type="entry name" value="Integrase-like_cat_sf"/>
</dbReference>
<dbReference type="CDD" id="cd00397">
    <property type="entry name" value="DNA_BRE_C"/>
    <property type="match status" value="1"/>
</dbReference>
<dbReference type="RefSeq" id="WP_015150445.1">
    <property type="nucleotide sequence ID" value="NC_019693.1"/>
</dbReference>
<dbReference type="SUPFAM" id="SSF56349">
    <property type="entry name" value="DNA breaking-rejoining enzymes"/>
    <property type="match status" value="1"/>
</dbReference>
<reference evidence="5 6" key="1">
    <citation type="submission" date="2012-06" db="EMBL/GenBank/DDBJ databases">
        <title>Finished chromosome of genome of Oscillatoria acuminata PCC 6304.</title>
        <authorList>
            <consortium name="US DOE Joint Genome Institute"/>
            <person name="Gugger M."/>
            <person name="Coursin T."/>
            <person name="Rippka R."/>
            <person name="Tandeau De Marsac N."/>
            <person name="Huntemann M."/>
            <person name="Wei C.-L."/>
            <person name="Han J."/>
            <person name="Detter J.C."/>
            <person name="Han C."/>
            <person name="Tapia R."/>
            <person name="Davenport K."/>
            <person name="Daligault H."/>
            <person name="Erkkila T."/>
            <person name="Gu W."/>
            <person name="Munk A.C.C."/>
            <person name="Teshima H."/>
            <person name="Xu Y."/>
            <person name="Chain P."/>
            <person name="Chen A."/>
            <person name="Krypides N."/>
            <person name="Mavromatis K."/>
            <person name="Markowitz V."/>
            <person name="Szeto E."/>
            <person name="Ivanova N."/>
            <person name="Mikhailova N."/>
            <person name="Ovchinnikova G."/>
            <person name="Pagani I."/>
            <person name="Pati A."/>
            <person name="Goodwin L."/>
            <person name="Peters L."/>
            <person name="Pitluck S."/>
            <person name="Woyke T."/>
            <person name="Kerfeld C."/>
        </authorList>
    </citation>
    <scope>NUCLEOTIDE SEQUENCE [LARGE SCALE GENOMIC DNA]</scope>
    <source>
        <strain evidence="5 6">PCC 6304</strain>
    </source>
</reference>
<sequence length="201" mass="22139">MKTNNSGIAKILQEQEIERLFADGFQNERDRALFGICMLTTCKISEACSMLTGDAYAGKQVRSTVLIRKGKSPNQTIRSIPVHPQLVKLLEAYRPQAGQPFLFPGRHGRGHINPRAAALILKQACDQVGLSGISTHSFRRTALTKLASAGVSWQTLQAISGLESFAALEKYLVEREVQVSADSVKLREGITFLDFPSYSML</sequence>
<dbReference type="InParanoid" id="K9TNW6"/>
<feature type="domain" description="Tyr recombinase" evidence="4">
    <location>
        <begin position="7"/>
        <end position="188"/>
    </location>
</feature>
<protein>
    <submittedName>
        <fullName evidence="5">Site-specific recombinase XerD</fullName>
    </submittedName>
</protein>
<evidence type="ECO:0000256" key="3">
    <source>
        <dbReference type="ARBA" id="ARBA00023172"/>
    </source>
</evidence>
<dbReference type="Gene3D" id="1.10.443.10">
    <property type="entry name" value="Intergrase catalytic core"/>
    <property type="match status" value="1"/>
</dbReference>
<evidence type="ECO:0000259" key="4">
    <source>
        <dbReference type="PROSITE" id="PS51898"/>
    </source>
</evidence>
<comment type="similarity">
    <text evidence="1">Belongs to the 'phage' integrase family.</text>
</comment>
<organism evidence="5 6">
    <name type="scientific">Oscillatoria acuminata PCC 6304</name>
    <dbReference type="NCBI Taxonomy" id="56110"/>
    <lineage>
        <taxon>Bacteria</taxon>
        <taxon>Bacillati</taxon>
        <taxon>Cyanobacteriota</taxon>
        <taxon>Cyanophyceae</taxon>
        <taxon>Oscillatoriophycideae</taxon>
        <taxon>Oscillatoriales</taxon>
        <taxon>Oscillatoriaceae</taxon>
        <taxon>Oscillatoria</taxon>
    </lineage>
</organism>
<dbReference type="AlphaFoldDB" id="K9TNW6"/>
<dbReference type="PROSITE" id="PS51898">
    <property type="entry name" value="TYR_RECOMBINASE"/>
    <property type="match status" value="1"/>
</dbReference>
<keyword evidence="6" id="KW-1185">Reference proteome</keyword>
<dbReference type="PANTHER" id="PTHR30349">
    <property type="entry name" value="PHAGE INTEGRASE-RELATED"/>
    <property type="match status" value="1"/>
</dbReference>
<dbReference type="HOGENOM" id="CLU_027562_29_2_3"/>
<dbReference type="GO" id="GO:0003677">
    <property type="term" value="F:DNA binding"/>
    <property type="evidence" value="ECO:0007669"/>
    <property type="project" value="UniProtKB-KW"/>
</dbReference>
<keyword evidence="2" id="KW-0238">DNA-binding</keyword>
<dbReference type="EMBL" id="CP003607">
    <property type="protein sequence ID" value="AFY83821.1"/>
    <property type="molecule type" value="Genomic_DNA"/>
</dbReference>
<dbReference type="OrthoDB" id="456420at2"/>
<dbReference type="InterPro" id="IPR002104">
    <property type="entry name" value="Integrase_catalytic"/>
</dbReference>
<evidence type="ECO:0000313" key="5">
    <source>
        <dbReference type="EMBL" id="AFY83821.1"/>
    </source>
</evidence>
<evidence type="ECO:0000256" key="1">
    <source>
        <dbReference type="ARBA" id="ARBA00008857"/>
    </source>
</evidence>
<dbReference type="InterPro" id="IPR050090">
    <property type="entry name" value="Tyrosine_recombinase_XerCD"/>
</dbReference>
<dbReference type="GO" id="GO:0006310">
    <property type="term" value="P:DNA recombination"/>
    <property type="evidence" value="ECO:0007669"/>
    <property type="project" value="UniProtKB-KW"/>
</dbReference>
<name>K9TNW6_9CYAN</name>
<dbReference type="STRING" id="56110.Oscil6304_4295"/>
<dbReference type="PANTHER" id="PTHR30349:SF41">
    <property type="entry name" value="INTEGRASE_RECOMBINASE PROTEIN MJ0367-RELATED"/>
    <property type="match status" value="1"/>
</dbReference>
<gene>
    <name evidence="5" type="ORF">Oscil6304_4295</name>
</gene>
<evidence type="ECO:0000313" key="6">
    <source>
        <dbReference type="Proteomes" id="UP000010367"/>
    </source>
</evidence>
<evidence type="ECO:0000256" key="2">
    <source>
        <dbReference type="ARBA" id="ARBA00023125"/>
    </source>
</evidence>
<dbReference type="InterPro" id="IPR011010">
    <property type="entry name" value="DNA_brk_join_enz"/>
</dbReference>
<dbReference type="Pfam" id="PF00589">
    <property type="entry name" value="Phage_integrase"/>
    <property type="match status" value="1"/>
</dbReference>